<protein>
    <submittedName>
        <fullName evidence="1">Uncharacterized protein</fullName>
    </submittedName>
</protein>
<dbReference type="EMBL" id="FNEZ01000002">
    <property type="protein sequence ID" value="SDJ83874.1"/>
    <property type="molecule type" value="Genomic_DNA"/>
</dbReference>
<dbReference type="AlphaFoldDB" id="A0A1G8X0B4"/>
<name>A0A1G8X0B4_9FLAO</name>
<dbReference type="STRING" id="1128970.SAMN04487935_2009"/>
<organism evidence="1 2">
    <name type="scientific">Flavobacterium noncentrifugens</name>
    <dbReference type="NCBI Taxonomy" id="1128970"/>
    <lineage>
        <taxon>Bacteria</taxon>
        <taxon>Pseudomonadati</taxon>
        <taxon>Bacteroidota</taxon>
        <taxon>Flavobacteriia</taxon>
        <taxon>Flavobacteriales</taxon>
        <taxon>Flavobacteriaceae</taxon>
        <taxon>Flavobacterium</taxon>
    </lineage>
</organism>
<sequence length="131" mass="15360">MKRLFLFAMVPLLSFQQDSPFKGGKYTNATSLIYAIEISNDGDRIKFFLKENENDAPGDAKFCVYGEIVRIKKHYFVQRLNGNHISKRQQKKLEMKLEGTTVIFAANNLLNDFYDDYTLYSDDIKFEYQPY</sequence>
<keyword evidence="2" id="KW-1185">Reference proteome</keyword>
<dbReference type="Proteomes" id="UP000199580">
    <property type="component" value="Unassembled WGS sequence"/>
</dbReference>
<proteinExistence type="predicted"/>
<evidence type="ECO:0000313" key="1">
    <source>
        <dbReference type="EMBL" id="SDJ83874.1"/>
    </source>
</evidence>
<gene>
    <name evidence="1" type="ORF">SAMN04487935_2009</name>
</gene>
<accession>A0A1G8X0B4</accession>
<dbReference type="RefSeq" id="WP_139171726.1">
    <property type="nucleotide sequence ID" value="NZ_BKAI01000004.1"/>
</dbReference>
<evidence type="ECO:0000313" key="2">
    <source>
        <dbReference type="Proteomes" id="UP000199580"/>
    </source>
</evidence>
<reference evidence="1 2" key="1">
    <citation type="submission" date="2016-10" db="EMBL/GenBank/DDBJ databases">
        <authorList>
            <person name="de Groot N.N."/>
        </authorList>
    </citation>
    <scope>NUCLEOTIDE SEQUENCE [LARGE SCALE GENOMIC DNA]</scope>
    <source>
        <strain evidence="1 2">CGMCC 1.10076</strain>
    </source>
</reference>